<evidence type="ECO:0000256" key="1">
    <source>
        <dbReference type="ARBA" id="ARBA00004651"/>
    </source>
</evidence>
<dbReference type="EMBL" id="JACOPH010000018">
    <property type="protein sequence ID" value="MBC5715350.1"/>
    <property type="molecule type" value="Genomic_DNA"/>
</dbReference>
<evidence type="ECO:0000256" key="9">
    <source>
        <dbReference type="ARBA" id="ARBA00023136"/>
    </source>
</evidence>
<name>A0A923LS66_9FIRM</name>
<dbReference type="PROSITE" id="PS00211">
    <property type="entry name" value="ABC_TRANSPORTER_1"/>
    <property type="match status" value="1"/>
</dbReference>
<dbReference type="GO" id="GO:0005886">
    <property type="term" value="C:plasma membrane"/>
    <property type="evidence" value="ECO:0007669"/>
    <property type="project" value="UniProtKB-SubCell"/>
</dbReference>
<dbReference type="GO" id="GO:0034040">
    <property type="term" value="F:ATPase-coupled lipid transmembrane transporter activity"/>
    <property type="evidence" value="ECO:0007669"/>
    <property type="project" value="TreeGrafter"/>
</dbReference>
<keyword evidence="2" id="KW-0813">Transport</keyword>
<dbReference type="GO" id="GO:0016887">
    <property type="term" value="F:ATP hydrolysis activity"/>
    <property type="evidence" value="ECO:0007669"/>
    <property type="project" value="InterPro"/>
</dbReference>
<evidence type="ECO:0000259" key="12">
    <source>
        <dbReference type="PROSITE" id="PS50929"/>
    </source>
</evidence>
<evidence type="ECO:0000256" key="6">
    <source>
        <dbReference type="ARBA" id="ARBA00022807"/>
    </source>
</evidence>
<evidence type="ECO:0000256" key="4">
    <source>
        <dbReference type="ARBA" id="ARBA00022692"/>
    </source>
</evidence>
<dbReference type="FunFam" id="3.40.50.300:FF:000299">
    <property type="entry name" value="ABC transporter ATP-binding protein/permease"/>
    <property type="match status" value="1"/>
</dbReference>
<keyword evidence="7 13" id="KW-0067">ATP-binding</keyword>
<dbReference type="Gene3D" id="3.40.50.300">
    <property type="entry name" value="P-loop containing nucleotide triphosphate hydrolases"/>
    <property type="match status" value="1"/>
</dbReference>
<organism evidence="13 14">
    <name type="scientific">Roseburia zhanii</name>
    <dbReference type="NCBI Taxonomy" id="2763064"/>
    <lineage>
        <taxon>Bacteria</taxon>
        <taxon>Bacillati</taxon>
        <taxon>Bacillota</taxon>
        <taxon>Clostridia</taxon>
        <taxon>Lachnospirales</taxon>
        <taxon>Lachnospiraceae</taxon>
        <taxon>Roseburia</taxon>
    </lineage>
</organism>
<keyword evidence="3" id="KW-1003">Cell membrane</keyword>
<dbReference type="InterPro" id="IPR039421">
    <property type="entry name" value="Type_1_exporter"/>
</dbReference>
<feature type="domain" description="ABC transmembrane type-1" evidence="12">
    <location>
        <begin position="178"/>
        <end position="452"/>
    </location>
</feature>
<evidence type="ECO:0000313" key="13">
    <source>
        <dbReference type="EMBL" id="MBC5715350.1"/>
    </source>
</evidence>
<evidence type="ECO:0000256" key="3">
    <source>
        <dbReference type="ARBA" id="ARBA00022475"/>
    </source>
</evidence>
<evidence type="ECO:0000313" key="14">
    <source>
        <dbReference type="Proteomes" id="UP000606720"/>
    </source>
</evidence>
<dbReference type="InterPro" id="IPR003439">
    <property type="entry name" value="ABC_transporter-like_ATP-bd"/>
</dbReference>
<feature type="transmembrane region" description="Helical" evidence="10">
    <location>
        <begin position="393"/>
        <end position="414"/>
    </location>
</feature>
<dbReference type="AlphaFoldDB" id="A0A923LS66"/>
<dbReference type="PANTHER" id="PTHR24221:SF654">
    <property type="entry name" value="ATP-BINDING CASSETTE SUB-FAMILY B MEMBER 6"/>
    <property type="match status" value="1"/>
</dbReference>
<feature type="transmembrane region" description="Helical" evidence="10">
    <location>
        <begin position="177"/>
        <end position="194"/>
    </location>
</feature>
<comment type="caution">
    <text evidence="13">The sequence shown here is derived from an EMBL/GenBank/DDBJ whole genome shotgun (WGS) entry which is preliminary data.</text>
</comment>
<dbReference type="RefSeq" id="WP_186867728.1">
    <property type="nucleotide sequence ID" value="NZ_JACOPH010000018.1"/>
</dbReference>
<dbReference type="PROSITE" id="PS50929">
    <property type="entry name" value="ABC_TM1F"/>
    <property type="match status" value="1"/>
</dbReference>
<keyword evidence="6" id="KW-0645">Protease</keyword>
<evidence type="ECO:0000256" key="5">
    <source>
        <dbReference type="ARBA" id="ARBA00022741"/>
    </source>
</evidence>
<dbReference type="GO" id="GO:0005524">
    <property type="term" value="F:ATP binding"/>
    <property type="evidence" value="ECO:0007669"/>
    <property type="project" value="UniProtKB-KW"/>
</dbReference>
<evidence type="ECO:0000256" key="2">
    <source>
        <dbReference type="ARBA" id="ARBA00022448"/>
    </source>
</evidence>
<dbReference type="Proteomes" id="UP000606720">
    <property type="component" value="Unassembled WGS sequence"/>
</dbReference>
<dbReference type="Gene3D" id="1.20.1560.10">
    <property type="entry name" value="ABC transporter type 1, transmembrane domain"/>
    <property type="match status" value="1"/>
</dbReference>
<keyword evidence="9 10" id="KW-0472">Membrane</keyword>
<keyword evidence="14" id="KW-1185">Reference proteome</keyword>
<evidence type="ECO:0000256" key="10">
    <source>
        <dbReference type="SAM" id="Phobius"/>
    </source>
</evidence>
<keyword evidence="8 10" id="KW-1133">Transmembrane helix</keyword>
<dbReference type="PANTHER" id="PTHR24221">
    <property type="entry name" value="ATP-BINDING CASSETTE SUB-FAMILY B"/>
    <property type="match status" value="1"/>
</dbReference>
<dbReference type="InterPro" id="IPR003593">
    <property type="entry name" value="AAA+_ATPase"/>
</dbReference>
<feature type="transmembrane region" description="Helical" evidence="10">
    <location>
        <begin position="319"/>
        <end position="337"/>
    </location>
</feature>
<dbReference type="Pfam" id="PF00664">
    <property type="entry name" value="ABC_membrane"/>
    <property type="match status" value="1"/>
</dbReference>
<dbReference type="InterPro" id="IPR027417">
    <property type="entry name" value="P-loop_NTPase"/>
</dbReference>
<protein>
    <submittedName>
        <fullName evidence="13">ATP-binding cassette domain-containing protein</fullName>
    </submittedName>
</protein>
<proteinExistence type="predicted"/>
<comment type="subcellular location">
    <subcellularLocation>
        <location evidence="1">Cell membrane</location>
        <topology evidence="1">Multi-pass membrane protein</topology>
    </subcellularLocation>
</comment>
<dbReference type="InterPro" id="IPR017871">
    <property type="entry name" value="ABC_transporter-like_CS"/>
</dbReference>
<keyword evidence="5" id="KW-0547">Nucleotide-binding</keyword>
<dbReference type="GO" id="GO:0140359">
    <property type="term" value="F:ABC-type transporter activity"/>
    <property type="evidence" value="ECO:0007669"/>
    <property type="project" value="InterPro"/>
</dbReference>
<dbReference type="GO" id="GO:0008234">
    <property type="term" value="F:cysteine-type peptidase activity"/>
    <property type="evidence" value="ECO:0007669"/>
    <property type="project" value="UniProtKB-KW"/>
</dbReference>
<gene>
    <name evidence="13" type="ORF">H8S17_14270</name>
</gene>
<feature type="transmembrane region" description="Helical" evidence="10">
    <location>
        <begin position="214"/>
        <end position="238"/>
    </location>
</feature>
<evidence type="ECO:0000256" key="7">
    <source>
        <dbReference type="ARBA" id="ARBA00022840"/>
    </source>
</evidence>
<dbReference type="InterPro" id="IPR011527">
    <property type="entry name" value="ABC1_TM_dom"/>
</dbReference>
<keyword evidence="6" id="KW-0788">Thiol protease</keyword>
<sequence>MNTFSKQIQEKKANDARILDKVSRRIYEPLQTKKESIGQNDGFMERTASELSDICLFFGISNVEFPSGMQDAESLMQFMMSESGILRRKVVLTKNWWKDGVTPLLCSDIHGNAVALLPAGGGGYQYHADGKTIAVTQNNAGQFLNACYCFYQPMPNTGMTTKDFIHFLCKSFQSSDVIWLLSISLLAGLLGLIMPKLNQFIFHSVVPSGTSKELFGIGVLIVGTVFMQAFCQLARAMWVMRIGNKMELLTVSGIWSRVLSLPVRFFEDYSSGELSDRAGAVNTICAILGGQLVPTLLSTIFSVVYLFEIRSISPTLLGPSLVIVLCIVAVNLAVTYLQMKQTAHNNHVESRLSGMVFELLGGITKIKAAGAETRAFEKWAKVYSEKKQIPNGLLLCSEALNAAMTFGGTILLYRTAFLAEMSASDYIAFHTAFGLITAAVMAMLSISAQLAALKPALEMLKPILEAEPENDGYRNQVTSLTGDIDVNQVKFRYQKNLPYVLNGLNLHIEPGDYIGIVGSSGCGKSTLMRILLGFEKPESGSVYYDMQDMNGLDLRTLRRRIGVVPQNGKLFSGDIYSNIVICAPWLSVDEAWEAAERSGFAEDIKQMPMGMFTMLSEGGGGLSGGQKQRLLIARALAGDPDLIMFDEATSALDNITQELVVKTLENMTCTRIVIAHRLSTIRNCSRIIYMHQGKIVESGTYEELMQLDGKFAKMAERQLV</sequence>
<dbReference type="SMART" id="SM00382">
    <property type="entry name" value="AAA"/>
    <property type="match status" value="1"/>
</dbReference>
<dbReference type="InterPro" id="IPR036640">
    <property type="entry name" value="ABC1_TM_sf"/>
</dbReference>
<dbReference type="PROSITE" id="PS50893">
    <property type="entry name" value="ABC_TRANSPORTER_2"/>
    <property type="match status" value="1"/>
</dbReference>
<evidence type="ECO:0000259" key="11">
    <source>
        <dbReference type="PROSITE" id="PS50893"/>
    </source>
</evidence>
<keyword evidence="4 10" id="KW-0812">Transmembrane</keyword>
<dbReference type="SUPFAM" id="SSF52540">
    <property type="entry name" value="P-loop containing nucleoside triphosphate hydrolases"/>
    <property type="match status" value="1"/>
</dbReference>
<accession>A0A923LS66</accession>
<feature type="domain" description="ABC transporter" evidence="11">
    <location>
        <begin position="484"/>
        <end position="717"/>
    </location>
</feature>
<dbReference type="SUPFAM" id="SSF90123">
    <property type="entry name" value="ABC transporter transmembrane region"/>
    <property type="match status" value="1"/>
</dbReference>
<feature type="transmembrane region" description="Helical" evidence="10">
    <location>
        <begin position="426"/>
        <end position="453"/>
    </location>
</feature>
<evidence type="ECO:0000256" key="8">
    <source>
        <dbReference type="ARBA" id="ARBA00022989"/>
    </source>
</evidence>
<reference evidence="13" key="1">
    <citation type="submission" date="2020-08" db="EMBL/GenBank/DDBJ databases">
        <title>Genome public.</title>
        <authorList>
            <person name="Liu C."/>
            <person name="Sun Q."/>
        </authorList>
    </citation>
    <scope>NUCLEOTIDE SEQUENCE</scope>
    <source>
        <strain evidence="13">BX1005</strain>
    </source>
</reference>
<dbReference type="Pfam" id="PF00005">
    <property type="entry name" value="ABC_tran"/>
    <property type="match status" value="1"/>
</dbReference>
<keyword evidence="6" id="KW-0378">Hydrolase</keyword>
<feature type="transmembrane region" description="Helical" evidence="10">
    <location>
        <begin position="284"/>
        <end position="307"/>
    </location>
</feature>